<dbReference type="KEGG" id="kpnu:LI86_27595"/>
<dbReference type="AlphaFoldDB" id="A0A081LUP4"/>
<name>A0A081LUP4_KLEPN</name>
<dbReference type="EMBL" id="FLDK01000014">
    <property type="protein sequence ID" value="SAT76353.1"/>
    <property type="molecule type" value="Genomic_DNA"/>
</dbReference>
<dbReference type="EMBL" id="NDBK01000051">
    <property type="protein sequence ID" value="OVF72808.1"/>
    <property type="molecule type" value="Genomic_DNA"/>
</dbReference>
<proteinExistence type="predicted"/>
<evidence type="ECO:0000313" key="3">
    <source>
        <dbReference type="EMBL" id="RBZ17563.1"/>
    </source>
</evidence>
<dbReference type="EMBL" id="UIUC01000085">
    <property type="protein sequence ID" value="SVN67397.1"/>
    <property type="molecule type" value="Genomic_DNA"/>
</dbReference>
<dbReference type="EMBL" id="UKGE01000026">
    <property type="protein sequence ID" value="SXN33698.1"/>
    <property type="molecule type" value="Genomic_DNA"/>
</dbReference>
<dbReference type="KEGG" id="kpne:KU54_00760"/>
<dbReference type="RefSeq" id="WP_004152684.1">
    <property type="nucleotide sequence ID" value="NC_019155.1"/>
</dbReference>
<dbReference type="Proteomes" id="UP000275975">
    <property type="component" value="Unassembled WGS sequence"/>
</dbReference>
<evidence type="ECO:0000313" key="14">
    <source>
        <dbReference type="Proteomes" id="UP000257587"/>
    </source>
</evidence>
<gene>
    <name evidence="2" type="ORF">B5L96_12200</name>
    <name evidence="4" type="ORF">BL124_00033805</name>
    <name evidence="3" type="ORF">DM078_25070</name>
    <name evidence="5" type="ORF">EAO17_28275</name>
    <name evidence="11" type="ORF">SAMEA104567804_04571</name>
    <name evidence="6" type="ORF">SAMEA2273558_04842</name>
    <name evidence="9" type="ORF">SAMEA3499874_04850</name>
    <name evidence="10" type="ORF">SAMEA3499901_04754</name>
    <name evidence="7" type="ORF">SAMEA3649591_05463</name>
    <name evidence="8" type="ORF">SAMEA3720909_04903</name>
</gene>
<evidence type="ECO:0000313" key="12">
    <source>
        <dbReference type="Proteomes" id="UP000077826"/>
    </source>
</evidence>
<evidence type="ECO:0000313" key="9">
    <source>
        <dbReference type="EMBL" id="SXG18942.1"/>
    </source>
</evidence>
<dbReference type="Proteomes" id="UP000253559">
    <property type="component" value="Unassembled WGS sequence"/>
</dbReference>
<dbReference type="KEGG" id="kpx:PMK1_a00200"/>
<dbReference type="Proteomes" id="UP000283322">
    <property type="component" value="Unassembled WGS sequence"/>
</dbReference>
<evidence type="ECO:0000313" key="10">
    <source>
        <dbReference type="EMBL" id="SXN33698.1"/>
    </source>
</evidence>
<dbReference type="Proteomes" id="UP000259364">
    <property type="component" value="Unassembled WGS sequence"/>
</dbReference>
<evidence type="ECO:0000313" key="4">
    <source>
        <dbReference type="EMBL" id="ROG84023.1"/>
    </source>
</evidence>
<reference evidence="14 15" key="4">
    <citation type="submission" date="2018-08" db="EMBL/GenBank/DDBJ databases">
        <authorList>
            <consortium name="Pathogen Informatics"/>
        </authorList>
    </citation>
    <scope>NUCLEOTIDE SEQUENCE [LARGE SCALE GENOMIC DNA]</scope>
    <source>
        <strain evidence="11 20">5012STDY7312589</strain>
        <strain evidence="9 14">EuSCAPE_AT002</strain>
        <strain evidence="10 17">EuSCAPE_AT029</strain>
        <strain evidence="7 15">EuSCAPE_GR003</strain>
        <strain evidence="8 16">EuSCAPE_UK014</strain>
        <strain evidence="6">K480</strain>
        <strain evidence="12">k480</strain>
    </source>
</reference>
<sequence>MKTVRRFNKFKDWFRLAGVILIPVLLIINMATLLTSDDGFVVVRSLLFIFVLTIIARRLMP</sequence>
<reference evidence="5 18" key="7">
    <citation type="journal article" date="2019" name="Antimicrob. Agents Chemother.">
        <title>Applying Rapid Whole Genome Sequencing to Predict Phenotypic Antimicrobial Susceptibility Testing Results Among Carbapenem-Resistant Klebsiella pneumoniae Clinical Isolates.</title>
        <authorList>
            <person name="Tamma P.D."/>
            <person name="Fan Y."/>
            <person name="Bergman Y."/>
            <person name="Pertea G."/>
            <person name="Kazmi A."/>
            <person name="Lewis S."/>
            <person name="Carroll K.C."/>
            <person name="Schatz M.C."/>
            <person name="Timp W."/>
            <person name="Simner P.J."/>
        </authorList>
    </citation>
    <scope>NUCLEOTIDE SEQUENCE [LARGE SCALE GENOMIC DNA]</scope>
    <source>
        <strain evidence="5 18">KLPN_104</strain>
    </source>
</reference>
<evidence type="ECO:0000313" key="20">
    <source>
        <dbReference type="Proteomes" id="UP000294876"/>
    </source>
</evidence>
<dbReference type="Proteomes" id="UP000077826">
    <property type="component" value="Unassembled WGS sequence"/>
</dbReference>
<reference evidence="3" key="2">
    <citation type="submission" date="2018-07" db="EMBL/GenBank/DDBJ databases">
        <authorList>
            <person name="Martins R.C."/>
            <person name="Perdigao-Neto L.V."/>
            <person name="Costa S.F."/>
            <person name="Levin A.S.S."/>
        </authorList>
    </citation>
    <scope>NUCLEOTIDE SEQUENCE</scope>
    <source>
        <strain evidence="3">BC_5001</strain>
    </source>
</reference>
<dbReference type="EMBL" id="UJHH01000032">
    <property type="protein sequence ID" value="SWF77043.1"/>
    <property type="molecule type" value="Genomic_DNA"/>
</dbReference>
<evidence type="ECO:0000313" key="7">
    <source>
        <dbReference type="EMBL" id="SVN67397.1"/>
    </source>
</evidence>
<comment type="caution">
    <text evidence="2">The sequence shown here is derived from an EMBL/GenBank/DDBJ whole genome shotgun (WGS) entry which is preliminary data.</text>
</comment>
<keyword evidence="1" id="KW-0472">Membrane</keyword>
<evidence type="ECO:0000313" key="5">
    <source>
        <dbReference type="EMBL" id="RRE94610.1"/>
    </source>
</evidence>
<reference evidence="2 13" key="1">
    <citation type="submission" date="2017-03" db="EMBL/GenBank/DDBJ databases">
        <authorList>
            <person name="Fouts D."/>
            <person name="Stalin M.J."/>
            <person name="Chen L."/>
            <person name="Wright M."/>
            <person name="Sutton G."/>
            <person name="Nguyen K."/>
            <person name="Vanduin D."/>
            <person name="Rojas L."/>
            <person name="Hujer A."/>
            <person name="Hujer K."/>
            <person name="Bonomo R."/>
            <person name="Kreiswirth B."/>
            <person name="Adams M."/>
        </authorList>
    </citation>
    <scope>NUCLEOTIDE SEQUENCE [LARGE SCALE GENOMIC DNA]</scope>
    <source>
        <strain evidence="2 13">39383</strain>
    </source>
</reference>
<evidence type="ECO:0000313" key="6">
    <source>
        <dbReference type="EMBL" id="SAT76353.1"/>
    </source>
</evidence>
<evidence type="ECO:0000313" key="17">
    <source>
        <dbReference type="Proteomes" id="UP000259975"/>
    </source>
</evidence>
<dbReference type="Proteomes" id="UP000196447">
    <property type="component" value="Unassembled WGS sequence"/>
</dbReference>
<reference evidence="5" key="6">
    <citation type="submission" date="2018-10" db="EMBL/GenBank/DDBJ databases">
        <authorList>
            <person name="Fan Y."/>
            <person name="Timp W."/>
            <person name="Bergman Y."/>
            <person name="Tamma P."/>
            <person name="Simner P."/>
        </authorList>
    </citation>
    <scope>NUCLEOTIDE SEQUENCE</scope>
    <source>
        <strain evidence="5">KLPN_104</strain>
    </source>
</reference>
<evidence type="ECO:0000313" key="18">
    <source>
        <dbReference type="Proteomes" id="UP000275975"/>
    </source>
</evidence>
<dbReference type="EMBL" id="CAAGWG010000022">
    <property type="protein sequence ID" value="VGD35972.1"/>
    <property type="molecule type" value="Genomic_DNA"/>
</dbReference>
<feature type="transmembrane region" description="Helical" evidence="1">
    <location>
        <begin position="12"/>
        <end position="34"/>
    </location>
</feature>
<dbReference type="Proteomes" id="UP000258905">
    <property type="component" value="Unassembled WGS sequence"/>
</dbReference>
<dbReference type="EMBL" id="UKAW01000023">
    <property type="protein sequence ID" value="SXG18942.1"/>
    <property type="molecule type" value="Genomic_DNA"/>
</dbReference>
<accession>A0A081LUP4</accession>
<dbReference type="Proteomes" id="UP000294876">
    <property type="component" value="Unassembled WGS sequence"/>
</dbReference>
<evidence type="ECO:0000313" key="15">
    <source>
        <dbReference type="Proteomes" id="UP000258905"/>
    </source>
</evidence>
<organism evidence="2 13">
    <name type="scientific">Klebsiella pneumoniae</name>
    <dbReference type="NCBI Taxonomy" id="573"/>
    <lineage>
        <taxon>Bacteria</taxon>
        <taxon>Pseudomonadati</taxon>
        <taxon>Pseudomonadota</taxon>
        <taxon>Gammaproteobacteria</taxon>
        <taxon>Enterobacterales</taxon>
        <taxon>Enterobacteriaceae</taxon>
        <taxon>Klebsiella/Raoultella group</taxon>
        <taxon>Klebsiella</taxon>
        <taxon>Klebsiella pneumoniae complex</taxon>
    </lineage>
</organism>
<reference evidence="4 19" key="5">
    <citation type="submission" date="2018-10" db="EMBL/GenBank/DDBJ databases">
        <authorList>
            <person name="Vanduin D."/>
            <person name="Fouts D."/>
            <person name="Wright M."/>
            <person name="Sutton G."/>
            <person name="Nguyen K."/>
            <person name="Kreiswirth B."/>
            <person name="Chen L."/>
            <person name="Rojas L."/>
            <person name="Hujer A."/>
            <person name="Hujer K."/>
            <person name="Bonomo R."/>
            <person name="Adams M."/>
        </authorList>
    </citation>
    <scope>NUCLEOTIDE SEQUENCE [LARGE SCALE GENOMIC DNA]</scope>
    <source>
        <strain evidence="4 19">CRK0165</strain>
    </source>
</reference>
<evidence type="ECO:0000313" key="8">
    <source>
        <dbReference type="EMBL" id="SWF77043.1"/>
    </source>
</evidence>
<dbReference type="EMBL" id="MPYG04000258">
    <property type="protein sequence ID" value="ROG84023.1"/>
    <property type="molecule type" value="Genomic_DNA"/>
</dbReference>
<protein>
    <submittedName>
        <fullName evidence="2">Uncharacterized protein</fullName>
    </submittedName>
</protein>
<keyword evidence="1" id="KW-1133">Transmembrane helix</keyword>
<evidence type="ECO:0000313" key="19">
    <source>
        <dbReference type="Proteomes" id="UP000283322"/>
    </source>
</evidence>
<dbReference type="EMBL" id="RDAM01000002">
    <property type="protein sequence ID" value="RRE94610.1"/>
    <property type="molecule type" value="Genomic_DNA"/>
</dbReference>
<dbReference type="EMBL" id="QOHW01000030">
    <property type="protein sequence ID" value="RBZ17563.1"/>
    <property type="molecule type" value="Genomic_DNA"/>
</dbReference>
<reference evidence="3" key="3">
    <citation type="submission" date="2018-08" db="EMBL/GenBank/DDBJ databases">
        <title>Klebsiella pneumoniae genome sequencing and assembly.</title>
        <authorList>
            <person name="Martins R.C.R."/>
            <person name="Perdigao-Neto L.V."/>
            <person name="Costa S.F."/>
            <person name="Levin A.S.S."/>
        </authorList>
    </citation>
    <scope>NUCLEOTIDE SEQUENCE</scope>
    <source>
        <strain evidence="3">BC_5001</strain>
    </source>
</reference>
<dbReference type="Proteomes" id="UP000259975">
    <property type="component" value="Unassembled WGS sequence"/>
</dbReference>
<evidence type="ECO:0000313" key="13">
    <source>
        <dbReference type="Proteomes" id="UP000196447"/>
    </source>
</evidence>
<dbReference type="Proteomes" id="UP000257587">
    <property type="component" value="Unassembled WGS sequence"/>
</dbReference>
<evidence type="ECO:0000313" key="2">
    <source>
        <dbReference type="EMBL" id="OVF72808.1"/>
    </source>
</evidence>
<dbReference type="GeneID" id="39479527"/>
<evidence type="ECO:0000313" key="11">
    <source>
        <dbReference type="EMBL" id="VGD35972.1"/>
    </source>
</evidence>
<evidence type="ECO:0000256" key="1">
    <source>
        <dbReference type="SAM" id="Phobius"/>
    </source>
</evidence>
<evidence type="ECO:0000313" key="16">
    <source>
        <dbReference type="Proteomes" id="UP000259364"/>
    </source>
</evidence>
<feature type="transmembrane region" description="Helical" evidence="1">
    <location>
        <begin position="40"/>
        <end position="60"/>
    </location>
</feature>
<keyword evidence="1" id="KW-0812">Transmembrane</keyword>